<keyword evidence="1" id="KW-0732">Signal</keyword>
<evidence type="ECO:0000313" key="2">
    <source>
        <dbReference type="EMBL" id="KAK3102546.1"/>
    </source>
</evidence>
<dbReference type="SUPFAM" id="SSF53335">
    <property type="entry name" value="S-adenosyl-L-methionine-dependent methyltransferases"/>
    <property type="match status" value="1"/>
</dbReference>
<accession>A0AA88YQY7</accession>
<sequence length="301" mass="35088">MKKKYNRGIILVIVLLICTQQVQWFNDPLVPIYDINEVDPEFYPLLQACNNTGVPLQYEISNYVPIARKLNELEKDKISACLRRDLEMEHKNSWDAFFTNNAENIRWDAHTYLNSDSIVMEVGGNIGMMSDHIQTLYRPRKYIILEPIAEFYNVLVDKYADMSNIAVLNFGLASEDRTDFVQIDGGSTSRFLPNNLPDKDSEPLRQVNATDFFLSMAVGFFEVDLLTINCEGCEYEVLDSLLDSNLINNIHHVQISFHHINGLGNTLERWCQYQQLLSRTHRLMYQYPLFWESWARKDLQQ</sequence>
<dbReference type="NCBIfam" id="TIGR01444">
    <property type="entry name" value="fkbM_fam"/>
    <property type="match status" value="1"/>
</dbReference>
<reference evidence="2" key="1">
    <citation type="submission" date="2019-08" db="EMBL/GenBank/DDBJ databases">
        <title>The improved chromosome-level genome for the pearl oyster Pinctada fucata martensii using PacBio sequencing and Hi-C.</title>
        <authorList>
            <person name="Zheng Z."/>
        </authorList>
    </citation>
    <scope>NUCLEOTIDE SEQUENCE</scope>
    <source>
        <strain evidence="2">ZZ-2019</strain>
        <tissue evidence="2">Adductor muscle</tissue>
    </source>
</reference>
<keyword evidence="3" id="KW-1185">Reference proteome</keyword>
<dbReference type="EMBL" id="VSWD01000005">
    <property type="protein sequence ID" value="KAK3102546.1"/>
    <property type="molecule type" value="Genomic_DNA"/>
</dbReference>
<evidence type="ECO:0000313" key="3">
    <source>
        <dbReference type="Proteomes" id="UP001186944"/>
    </source>
</evidence>
<evidence type="ECO:0000256" key="1">
    <source>
        <dbReference type="SAM" id="SignalP"/>
    </source>
</evidence>
<name>A0AA88YQY7_PINIB</name>
<dbReference type="InterPro" id="IPR006342">
    <property type="entry name" value="FkbM_mtfrase"/>
</dbReference>
<protein>
    <recommendedName>
        <fullName evidence="4">Methyltransferase FkbM domain-containing protein</fullName>
    </recommendedName>
</protein>
<gene>
    <name evidence="2" type="ORF">FSP39_012100</name>
</gene>
<dbReference type="AlphaFoldDB" id="A0AA88YQY7"/>
<dbReference type="InterPro" id="IPR029063">
    <property type="entry name" value="SAM-dependent_MTases_sf"/>
</dbReference>
<comment type="caution">
    <text evidence="2">The sequence shown here is derived from an EMBL/GenBank/DDBJ whole genome shotgun (WGS) entry which is preliminary data.</text>
</comment>
<organism evidence="2 3">
    <name type="scientific">Pinctada imbricata</name>
    <name type="common">Atlantic pearl-oyster</name>
    <name type="synonym">Pinctada martensii</name>
    <dbReference type="NCBI Taxonomy" id="66713"/>
    <lineage>
        <taxon>Eukaryota</taxon>
        <taxon>Metazoa</taxon>
        <taxon>Spiralia</taxon>
        <taxon>Lophotrochozoa</taxon>
        <taxon>Mollusca</taxon>
        <taxon>Bivalvia</taxon>
        <taxon>Autobranchia</taxon>
        <taxon>Pteriomorphia</taxon>
        <taxon>Pterioida</taxon>
        <taxon>Pterioidea</taxon>
        <taxon>Pteriidae</taxon>
        <taxon>Pinctada</taxon>
    </lineage>
</organism>
<dbReference type="Proteomes" id="UP001186944">
    <property type="component" value="Unassembled WGS sequence"/>
</dbReference>
<feature type="chain" id="PRO_5041681662" description="Methyltransferase FkbM domain-containing protein" evidence="1">
    <location>
        <begin position="25"/>
        <end position="301"/>
    </location>
</feature>
<feature type="signal peptide" evidence="1">
    <location>
        <begin position="1"/>
        <end position="24"/>
    </location>
</feature>
<evidence type="ECO:0008006" key="4">
    <source>
        <dbReference type="Google" id="ProtNLM"/>
    </source>
</evidence>
<proteinExistence type="predicted"/>
<dbReference type="Gene3D" id="3.40.50.150">
    <property type="entry name" value="Vaccinia Virus protein VP39"/>
    <property type="match status" value="1"/>
</dbReference>